<dbReference type="InterPro" id="IPR004161">
    <property type="entry name" value="EFTu-like_2"/>
</dbReference>
<dbReference type="Pfam" id="PF21018">
    <property type="entry name" value="BipA_C"/>
    <property type="match status" value="1"/>
</dbReference>
<dbReference type="PRINTS" id="PR00315">
    <property type="entry name" value="ELONGATNFCT"/>
</dbReference>
<dbReference type="Gene3D" id="3.30.70.870">
    <property type="entry name" value="Elongation Factor G (Translational Gtpase), domain 3"/>
    <property type="match status" value="1"/>
</dbReference>
<dbReference type="CDD" id="cd03691">
    <property type="entry name" value="BipA_TypA_II"/>
    <property type="match status" value="1"/>
</dbReference>
<name>A0A1F6VM16_9BACT</name>
<keyword evidence="1" id="KW-0547">Nucleotide-binding</keyword>
<dbReference type="PANTHER" id="PTHR42908:SF8">
    <property type="entry name" value="TR-TYPE G DOMAIN-CONTAINING PROTEIN"/>
    <property type="match status" value="1"/>
</dbReference>
<dbReference type="EMBL" id="MFTT01000001">
    <property type="protein sequence ID" value="OGI70663.1"/>
    <property type="molecule type" value="Genomic_DNA"/>
</dbReference>
<evidence type="ECO:0000313" key="6">
    <source>
        <dbReference type="Proteomes" id="UP000178059"/>
    </source>
</evidence>
<dbReference type="PANTHER" id="PTHR42908">
    <property type="entry name" value="TRANSLATION ELONGATION FACTOR-RELATED"/>
    <property type="match status" value="1"/>
</dbReference>
<dbReference type="Pfam" id="PF00009">
    <property type="entry name" value="GTP_EFTU"/>
    <property type="match status" value="1"/>
</dbReference>
<dbReference type="Gene3D" id="3.30.70.240">
    <property type="match status" value="1"/>
</dbReference>
<dbReference type="CDD" id="cd03710">
    <property type="entry name" value="BipA_TypA_C"/>
    <property type="match status" value="1"/>
</dbReference>
<dbReference type="PROSITE" id="PS51722">
    <property type="entry name" value="G_TR_2"/>
    <property type="match status" value="1"/>
</dbReference>
<dbReference type="NCBIfam" id="TIGR00231">
    <property type="entry name" value="small_GTP"/>
    <property type="match status" value="1"/>
</dbReference>
<dbReference type="InterPro" id="IPR047042">
    <property type="entry name" value="BipA_II"/>
</dbReference>
<dbReference type="InterPro" id="IPR047041">
    <property type="entry name" value="BipA_GTP-bd_dom"/>
</dbReference>
<dbReference type="Pfam" id="PF03144">
    <property type="entry name" value="GTP_EFTU_D2"/>
    <property type="match status" value="1"/>
</dbReference>
<dbReference type="GO" id="GO:1990904">
    <property type="term" value="C:ribonucleoprotein complex"/>
    <property type="evidence" value="ECO:0007669"/>
    <property type="project" value="TreeGrafter"/>
</dbReference>
<evidence type="ECO:0000256" key="1">
    <source>
        <dbReference type="ARBA" id="ARBA00023134"/>
    </source>
</evidence>
<dbReference type="InterPro" id="IPR047043">
    <property type="entry name" value="BipA_III"/>
</dbReference>
<accession>A0A1F6VM16</accession>
<dbReference type="InterPro" id="IPR035651">
    <property type="entry name" value="BipA_V"/>
</dbReference>
<evidence type="ECO:0000256" key="2">
    <source>
        <dbReference type="ARBA" id="ARBA00035722"/>
    </source>
</evidence>
<feature type="domain" description="Tr-type G" evidence="4">
    <location>
        <begin position="1"/>
        <end position="214"/>
    </location>
</feature>
<dbReference type="InterPro" id="IPR048876">
    <property type="entry name" value="BipA_C"/>
</dbReference>
<dbReference type="STRING" id="1801743.A2824_01120"/>
<proteinExistence type="predicted"/>
<dbReference type="InterPro" id="IPR042116">
    <property type="entry name" value="TypA/BipA_C"/>
</dbReference>
<dbReference type="GO" id="GO:0005829">
    <property type="term" value="C:cytosol"/>
    <property type="evidence" value="ECO:0007669"/>
    <property type="project" value="TreeGrafter"/>
</dbReference>
<dbReference type="FunFam" id="3.30.70.240:FF:000002">
    <property type="entry name" value="GTP-binding protein TypA"/>
    <property type="match status" value="1"/>
</dbReference>
<dbReference type="Proteomes" id="UP000178059">
    <property type="component" value="Unassembled WGS sequence"/>
</dbReference>
<reference evidence="5 6" key="1">
    <citation type="journal article" date="2016" name="Nat. Commun.">
        <title>Thousands of microbial genomes shed light on interconnected biogeochemical processes in an aquifer system.</title>
        <authorList>
            <person name="Anantharaman K."/>
            <person name="Brown C.T."/>
            <person name="Hug L.A."/>
            <person name="Sharon I."/>
            <person name="Castelle C.J."/>
            <person name="Probst A.J."/>
            <person name="Thomas B.C."/>
            <person name="Singh A."/>
            <person name="Wilkins M.J."/>
            <person name="Karaoz U."/>
            <person name="Brodie E.L."/>
            <person name="Williams K.H."/>
            <person name="Hubbard S.S."/>
            <person name="Banfield J.F."/>
        </authorList>
    </citation>
    <scope>NUCLEOTIDE SEQUENCE [LARGE SCALE GENOMIC DNA]</scope>
</reference>
<dbReference type="InterPro" id="IPR000795">
    <property type="entry name" value="T_Tr_GTP-bd_dom"/>
</dbReference>
<dbReference type="Gene3D" id="3.40.50.300">
    <property type="entry name" value="P-loop containing nucleotide triphosphate hydrolases"/>
    <property type="match status" value="1"/>
</dbReference>
<dbReference type="CDD" id="cd01891">
    <property type="entry name" value="TypA_BipA"/>
    <property type="match status" value="1"/>
</dbReference>
<dbReference type="InterPro" id="IPR027417">
    <property type="entry name" value="P-loop_NTPase"/>
</dbReference>
<dbReference type="Pfam" id="PF00679">
    <property type="entry name" value="EFG_C"/>
    <property type="match status" value="1"/>
</dbReference>
<dbReference type="GO" id="GO:0003924">
    <property type="term" value="F:GTPase activity"/>
    <property type="evidence" value="ECO:0007669"/>
    <property type="project" value="InterPro"/>
</dbReference>
<dbReference type="InterPro" id="IPR000640">
    <property type="entry name" value="EFG_V-like"/>
</dbReference>
<feature type="region of interest" description="Disordered" evidence="3">
    <location>
        <begin position="62"/>
        <end position="83"/>
    </location>
</feature>
<dbReference type="Gene3D" id="2.40.30.10">
    <property type="entry name" value="Translation factors"/>
    <property type="match status" value="1"/>
</dbReference>
<protein>
    <recommendedName>
        <fullName evidence="2">50S ribosomal subunit assembly factor BipA</fullName>
    </recommendedName>
</protein>
<dbReference type="NCBIfam" id="TIGR01394">
    <property type="entry name" value="TypA_BipA"/>
    <property type="match status" value="1"/>
</dbReference>
<dbReference type="AlphaFoldDB" id="A0A1F6VM16"/>
<dbReference type="SUPFAM" id="SSF54980">
    <property type="entry name" value="EF-G C-terminal domain-like"/>
    <property type="match status" value="2"/>
</dbReference>
<dbReference type="InterPro" id="IPR005225">
    <property type="entry name" value="Small_GTP-bd"/>
</dbReference>
<evidence type="ECO:0000313" key="5">
    <source>
        <dbReference type="EMBL" id="OGI70663.1"/>
    </source>
</evidence>
<dbReference type="SMART" id="SM00838">
    <property type="entry name" value="EFG_C"/>
    <property type="match status" value="1"/>
</dbReference>
<organism evidence="5 6">
    <name type="scientific">Candidatus Nomurabacteria bacterium RIFCSPHIGHO2_01_FULL_42_16</name>
    <dbReference type="NCBI Taxonomy" id="1801743"/>
    <lineage>
        <taxon>Bacteria</taxon>
        <taxon>Candidatus Nomuraibacteriota</taxon>
    </lineage>
</organism>
<dbReference type="GO" id="GO:0005525">
    <property type="term" value="F:GTP binding"/>
    <property type="evidence" value="ECO:0007669"/>
    <property type="project" value="UniProtKB-KW"/>
</dbReference>
<dbReference type="InterPro" id="IPR035647">
    <property type="entry name" value="EFG_III/V"/>
</dbReference>
<dbReference type="InterPro" id="IPR006298">
    <property type="entry name" value="BipA"/>
</dbReference>
<dbReference type="Gene3D" id="2.40.50.250">
    <property type="entry name" value="bipa protein"/>
    <property type="match status" value="1"/>
</dbReference>
<evidence type="ECO:0000259" key="4">
    <source>
        <dbReference type="PROSITE" id="PS51722"/>
    </source>
</evidence>
<comment type="caution">
    <text evidence="5">The sequence shown here is derived from an EMBL/GenBank/DDBJ whole genome shotgun (WGS) entry which is preliminary data.</text>
</comment>
<dbReference type="InterPro" id="IPR009000">
    <property type="entry name" value="Transl_B-barrel_sf"/>
</dbReference>
<gene>
    <name evidence="5" type="ORF">A2824_01120</name>
</gene>
<dbReference type="CDD" id="cd16263">
    <property type="entry name" value="BipA_III"/>
    <property type="match status" value="1"/>
</dbReference>
<dbReference type="SUPFAM" id="SSF50447">
    <property type="entry name" value="Translation proteins"/>
    <property type="match status" value="1"/>
</dbReference>
<dbReference type="FunFam" id="3.30.70.870:FF:000003">
    <property type="entry name" value="GTP-binding protein TypA"/>
    <property type="match status" value="1"/>
</dbReference>
<keyword evidence="1" id="KW-0342">GTP-binding</keyword>
<sequence>MEIRNIAIIAHVDHGKTTLTDALLKQSGMVEEGFTMDINKLEQERGITIYSKNTSLFYPSIHSTSAQDGEQGRTTSSESSQATTKINIVDTPGHADFGSEVERVLRAIDSVLLVVDAGEGPMPQTRFVLKKSLELGLKPIVVINKIDKPAARPEKVHEEILELFLELGANEEQLDFKTIYAIGRQGIAKRNLSDQSTNLNPLLDLILEQVPSASTKTENDFVAQVFNLAYDNFLGRLAIVRIYGGKIKSGEQIFVKKAITNETRKAKITKLFTFEGMSRKDVPEVSAGDIVIIAGIPDIYIGETITSNENEIALPSIAIDEPTISLNFLVNDSPFAGQDGKFVTSRQIKERLEKELEVNVGLKVDFSAFGGKVSGRGELHIAVLLENMRREGYELQVSQPQVIIKETDGKKFEPYEEVIIDVPEETSGAVIEKITKRRGVMQEMNKKEGIMHLRFEMPTRGLLGYKSQFIIDTKGEGILSSRVIGFKPHAGEIKKREVGSMTSMEKGTAVAFALDNLQNRGIIYIEPGTEVYEGMVIGNVLKGDEMAVNPTKGKQLTNVRASGTDEAIFLKPAYLLTIERGLEIMAGDEYLEVTPKNVRLRKKFLTERDRAKAVR</sequence>
<evidence type="ECO:0000256" key="3">
    <source>
        <dbReference type="SAM" id="MobiDB-lite"/>
    </source>
</evidence>
<dbReference type="SUPFAM" id="SSF52540">
    <property type="entry name" value="P-loop containing nucleoside triphosphate hydrolases"/>
    <property type="match status" value="1"/>
</dbReference>